<comment type="caution">
    <text evidence="3">The sequence shown here is derived from an EMBL/GenBank/DDBJ whole genome shotgun (WGS) entry which is preliminary data.</text>
</comment>
<dbReference type="PANTHER" id="PTHR36924:SF1">
    <property type="entry name" value="ANTITOXIN HIGA-1"/>
    <property type="match status" value="1"/>
</dbReference>
<accession>A0A5J4RRL2</accession>
<feature type="domain" description="HTH cro/C1-type" evidence="2">
    <location>
        <begin position="17"/>
        <end position="71"/>
    </location>
</feature>
<name>A0A5J4RRL2_9ZZZZ</name>
<dbReference type="SUPFAM" id="SSF47413">
    <property type="entry name" value="lambda repressor-like DNA-binding domains"/>
    <property type="match status" value="1"/>
</dbReference>
<protein>
    <recommendedName>
        <fullName evidence="2">HTH cro/C1-type domain-containing protein</fullName>
    </recommendedName>
</protein>
<evidence type="ECO:0000259" key="2">
    <source>
        <dbReference type="PROSITE" id="PS50943"/>
    </source>
</evidence>
<evidence type="ECO:0000256" key="1">
    <source>
        <dbReference type="ARBA" id="ARBA00023125"/>
    </source>
</evidence>
<proteinExistence type="predicted"/>
<dbReference type="Pfam" id="PF01381">
    <property type="entry name" value="HTH_3"/>
    <property type="match status" value="1"/>
</dbReference>
<dbReference type="AlphaFoldDB" id="A0A5J4RRL2"/>
<evidence type="ECO:0000313" key="3">
    <source>
        <dbReference type="EMBL" id="KAA6335663.1"/>
    </source>
</evidence>
<gene>
    <name evidence="3" type="ORF">EZS27_016136</name>
</gene>
<dbReference type="EMBL" id="SNRY01000872">
    <property type="protein sequence ID" value="KAA6335663.1"/>
    <property type="molecule type" value="Genomic_DNA"/>
</dbReference>
<dbReference type="InterPro" id="IPR010982">
    <property type="entry name" value="Lambda_DNA-bd_dom_sf"/>
</dbReference>
<organism evidence="3">
    <name type="scientific">termite gut metagenome</name>
    <dbReference type="NCBI Taxonomy" id="433724"/>
    <lineage>
        <taxon>unclassified sequences</taxon>
        <taxon>metagenomes</taxon>
        <taxon>organismal metagenomes</taxon>
    </lineage>
</organism>
<dbReference type="NCBIfam" id="TIGR02607">
    <property type="entry name" value="antidote_HigA"/>
    <property type="match status" value="1"/>
</dbReference>
<dbReference type="InterPro" id="IPR013430">
    <property type="entry name" value="Toxin_antidote_HigA"/>
</dbReference>
<dbReference type="CDD" id="cd00093">
    <property type="entry name" value="HTH_XRE"/>
    <property type="match status" value="1"/>
</dbReference>
<reference evidence="3" key="1">
    <citation type="submission" date="2019-03" db="EMBL/GenBank/DDBJ databases">
        <title>Single cell metagenomics reveals metabolic interactions within the superorganism composed of flagellate Streblomastix strix and complex community of Bacteroidetes bacteria on its surface.</title>
        <authorList>
            <person name="Treitli S.C."/>
            <person name="Kolisko M."/>
            <person name="Husnik F."/>
            <person name="Keeling P."/>
            <person name="Hampl V."/>
        </authorList>
    </citation>
    <scope>NUCLEOTIDE SEQUENCE</scope>
    <source>
        <strain evidence="3">STM</strain>
    </source>
</reference>
<dbReference type="SMART" id="SM00530">
    <property type="entry name" value="HTH_XRE"/>
    <property type="match status" value="1"/>
</dbReference>
<dbReference type="Gene3D" id="1.10.260.40">
    <property type="entry name" value="lambda repressor-like DNA-binding domains"/>
    <property type="match status" value="1"/>
</dbReference>
<dbReference type="PROSITE" id="PS50943">
    <property type="entry name" value="HTH_CROC1"/>
    <property type="match status" value="1"/>
</dbReference>
<keyword evidence="1" id="KW-0238">DNA-binding</keyword>
<sequence length="103" mass="11604">MGNLGYGFCPTHPGELLKEEVEYRKIPQSNLAKQMGVPYTALNDILNQRRPLTANTAMLFEAALGINADLLMRMQLKYNMQVVRQDKSLAKRIAEIRKVAAVL</sequence>
<dbReference type="GO" id="GO:0003677">
    <property type="term" value="F:DNA binding"/>
    <property type="evidence" value="ECO:0007669"/>
    <property type="project" value="UniProtKB-KW"/>
</dbReference>
<dbReference type="PANTHER" id="PTHR36924">
    <property type="entry name" value="ANTITOXIN HIGA-1"/>
    <property type="match status" value="1"/>
</dbReference>
<dbReference type="InterPro" id="IPR001387">
    <property type="entry name" value="Cro/C1-type_HTH"/>
</dbReference>